<dbReference type="GO" id="GO:0003677">
    <property type="term" value="F:DNA binding"/>
    <property type="evidence" value="ECO:0007669"/>
    <property type="project" value="UniProtKB-KW"/>
</dbReference>
<dbReference type="GO" id="GO:0005634">
    <property type="term" value="C:nucleus"/>
    <property type="evidence" value="ECO:0007669"/>
    <property type="project" value="UniProtKB-SubCell"/>
</dbReference>
<comment type="subcellular location">
    <subcellularLocation>
        <location evidence="1">Nucleus</location>
    </subcellularLocation>
</comment>
<gene>
    <name evidence="8" type="ORF">CDEB00056_LOCUS20326</name>
</gene>
<feature type="region of interest" description="Disordered" evidence="6">
    <location>
        <begin position="722"/>
        <end position="889"/>
    </location>
</feature>
<feature type="region of interest" description="Disordered" evidence="6">
    <location>
        <begin position="1"/>
        <end position="91"/>
    </location>
</feature>
<dbReference type="PROSITE" id="PS51032">
    <property type="entry name" value="AP2_ERF"/>
    <property type="match status" value="1"/>
</dbReference>
<dbReference type="InterPro" id="IPR001471">
    <property type="entry name" value="AP2/ERF_dom"/>
</dbReference>
<feature type="compositionally biased region" description="Polar residues" evidence="6">
    <location>
        <begin position="75"/>
        <end position="90"/>
    </location>
</feature>
<feature type="region of interest" description="Disordered" evidence="6">
    <location>
        <begin position="554"/>
        <end position="702"/>
    </location>
</feature>
<proteinExistence type="predicted"/>
<keyword evidence="3" id="KW-0238">DNA-binding</keyword>
<evidence type="ECO:0000256" key="4">
    <source>
        <dbReference type="ARBA" id="ARBA00023163"/>
    </source>
</evidence>
<dbReference type="InterPro" id="IPR036955">
    <property type="entry name" value="AP2/ERF_dom_sf"/>
</dbReference>
<feature type="compositionally biased region" description="Low complexity" evidence="6">
    <location>
        <begin position="828"/>
        <end position="855"/>
    </location>
</feature>
<evidence type="ECO:0000256" key="2">
    <source>
        <dbReference type="ARBA" id="ARBA00023015"/>
    </source>
</evidence>
<evidence type="ECO:0000256" key="6">
    <source>
        <dbReference type="SAM" id="MobiDB-lite"/>
    </source>
</evidence>
<keyword evidence="2" id="KW-0805">Transcription regulation</keyword>
<evidence type="ECO:0000259" key="7">
    <source>
        <dbReference type="PROSITE" id="PS51032"/>
    </source>
</evidence>
<organism evidence="8">
    <name type="scientific">Chaetoceros debilis</name>
    <dbReference type="NCBI Taxonomy" id="122233"/>
    <lineage>
        <taxon>Eukaryota</taxon>
        <taxon>Sar</taxon>
        <taxon>Stramenopiles</taxon>
        <taxon>Ochrophyta</taxon>
        <taxon>Bacillariophyta</taxon>
        <taxon>Coscinodiscophyceae</taxon>
        <taxon>Chaetocerotophycidae</taxon>
        <taxon>Chaetocerotales</taxon>
        <taxon>Chaetocerotaceae</taxon>
        <taxon>Chaetoceros</taxon>
    </lineage>
</organism>
<keyword evidence="5" id="KW-0539">Nucleus</keyword>
<feature type="compositionally biased region" description="Low complexity" evidence="6">
    <location>
        <begin position="727"/>
        <end position="737"/>
    </location>
</feature>
<evidence type="ECO:0000256" key="5">
    <source>
        <dbReference type="ARBA" id="ARBA00023242"/>
    </source>
</evidence>
<feature type="compositionally biased region" description="Low complexity" evidence="6">
    <location>
        <begin position="766"/>
        <end position="779"/>
    </location>
</feature>
<dbReference type="Gene3D" id="3.30.730.10">
    <property type="entry name" value="AP2/ERF domain"/>
    <property type="match status" value="1"/>
</dbReference>
<dbReference type="SMART" id="SM00380">
    <property type="entry name" value="AP2"/>
    <property type="match status" value="1"/>
</dbReference>
<feature type="compositionally biased region" description="Basic residues" evidence="6">
    <location>
        <begin position="738"/>
        <end position="755"/>
    </location>
</feature>
<feature type="compositionally biased region" description="Low complexity" evidence="6">
    <location>
        <begin position="646"/>
        <end position="669"/>
    </location>
</feature>
<feature type="compositionally biased region" description="Low complexity" evidence="6">
    <location>
        <begin position="591"/>
        <end position="623"/>
    </location>
</feature>
<dbReference type="GO" id="GO:0003700">
    <property type="term" value="F:DNA-binding transcription factor activity"/>
    <property type="evidence" value="ECO:0007669"/>
    <property type="project" value="InterPro"/>
</dbReference>
<evidence type="ECO:0000313" key="8">
    <source>
        <dbReference type="EMBL" id="CAE0475473.1"/>
    </source>
</evidence>
<dbReference type="SUPFAM" id="SSF54171">
    <property type="entry name" value="DNA-binding domain"/>
    <property type="match status" value="1"/>
</dbReference>
<feature type="compositionally biased region" description="Basic and acidic residues" evidence="6">
    <location>
        <begin position="15"/>
        <end position="26"/>
    </location>
</feature>
<dbReference type="EMBL" id="HBIO01026450">
    <property type="protein sequence ID" value="CAE0475473.1"/>
    <property type="molecule type" value="Transcribed_RNA"/>
</dbReference>
<name>A0A7S3QFI8_9STRA</name>
<sequence>MTSNAKSNSNGTSESESKDEEKDQHRTTTPIPIPILSSKQASVSKIKQHQQQQHNNHNPNQQPTLTPTPIRDTSIRSPNPNGQYTNTNTASSSMQLNLQLQYQSMNMNMNMNMFGSPGNSIFLSPYLPSTPPDPNVNANVNANVNVAHAKTIPSLVKTENENESSGVVGNNAVVRNNASISIHKKYTHSAPAASTATATATVTAAVHKPSHLATTNGNGNGGGGGRGTGGITPTNFATDFGKTDVNNNEEEKHNNMGMSAHSLNFDSNNVLPWLSPKAYELFSPGGLGGLTAGITPGNNNRTLTPSRLNLSLESIGGMGMGMGGSSKLLLAGGNENALSLPFEGGRSTTTTGGGGGSAKIAKRSAKISVSPLQRKTSKQLAAATAVSMAKNKSTVGRSTSVGSMNIHATMTIPMNMSMTNGSGTCTPLIKEPNTPINFHDVFASPKQSHTGSNMGINGHGLPSFQGRGGHEIPTIGVPGSNISSNLEDEDMNILLKLAETTPRKHGSEGKALENTRMFHKAIAGGVAFAYPAVEPLYNMNDGMGVNMNMGSIGMGHDVNGHNEGQGQSQGLHEHHGLHPNPHGHSHPIPPSSLHLPIIGHKSSSSSSGTGSGTTKNNSLLLKGKSSKDRKGSTGSKKTSKKRKSSGSKSSSARASASANSNAGTSSSAAPIYHPASSHPMPGRMPHHPAPGAEPGTVAGTGVAPGPTAAGYYPPPYGIHPPAGPGLGAAATGTVHPAIHPHPHAGHGHPHPHGHPHAPYPYPYPPGSGSSPPGHGHVSGHPPPPHYMYPGGDAAGAGAGGKSRTKKKLGSTSTKGSKTNNKRPRPSPISKQSQNNNNGNISNSSGATTANTNTKSNTKKRKNNLAKGRGPGKKRAGANHSSITPIDKRKAAATISAINKQSGKKNDKAASLAAAVLRGVTMRPSGKWQAQLYFAGKSRYIGVFDSREKAALAYEIAREHLQNKSGSSAGKDTEAHVNAARKAAFEGVNENDPRLS</sequence>
<dbReference type="InterPro" id="IPR016177">
    <property type="entry name" value="DNA-bd_dom_sf"/>
</dbReference>
<feature type="region of interest" description="Disordered" evidence="6">
    <location>
        <begin position="210"/>
        <end position="229"/>
    </location>
</feature>
<evidence type="ECO:0000256" key="1">
    <source>
        <dbReference type="ARBA" id="ARBA00004123"/>
    </source>
</evidence>
<accession>A0A7S3QFI8</accession>
<feature type="region of interest" description="Disordered" evidence="6">
    <location>
        <begin position="960"/>
        <end position="995"/>
    </location>
</feature>
<reference evidence="8" key="1">
    <citation type="submission" date="2021-01" db="EMBL/GenBank/DDBJ databases">
        <authorList>
            <person name="Corre E."/>
            <person name="Pelletier E."/>
            <person name="Niang G."/>
            <person name="Scheremetjew M."/>
            <person name="Finn R."/>
            <person name="Kale V."/>
            <person name="Holt S."/>
            <person name="Cochrane G."/>
            <person name="Meng A."/>
            <person name="Brown T."/>
            <person name="Cohen L."/>
        </authorList>
    </citation>
    <scope>NUCLEOTIDE SEQUENCE</scope>
    <source>
        <strain evidence="8">MM31A-1</strain>
    </source>
</reference>
<feature type="compositionally biased region" description="Polar residues" evidence="6">
    <location>
        <begin position="1"/>
        <end position="12"/>
    </location>
</feature>
<feature type="compositionally biased region" description="Low complexity" evidence="6">
    <location>
        <begin position="809"/>
        <end position="818"/>
    </location>
</feature>
<feature type="domain" description="AP2/ERF" evidence="7">
    <location>
        <begin position="915"/>
        <end position="979"/>
    </location>
</feature>
<keyword evidence="4" id="KW-0804">Transcription</keyword>
<dbReference type="AlphaFoldDB" id="A0A7S3QFI8"/>
<feature type="compositionally biased region" description="Gly residues" evidence="6">
    <location>
        <begin position="218"/>
        <end position="229"/>
    </location>
</feature>
<evidence type="ECO:0000256" key="3">
    <source>
        <dbReference type="ARBA" id="ARBA00023125"/>
    </source>
</evidence>
<protein>
    <recommendedName>
        <fullName evidence="7">AP2/ERF domain-containing protein</fullName>
    </recommendedName>
</protein>
<feature type="compositionally biased region" description="Basic residues" evidence="6">
    <location>
        <begin position="856"/>
        <end position="876"/>
    </location>
</feature>
<feature type="compositionally biased region" description="Low complexity" evidence="6">
    <location>
        <begin position="49"/>
        <end position="69"/>
    </location>
</feature>